<name>A0A6P1NEW6_9PROT</name>
<dbReference type="GO" id="GO:0005886">
    <property type="term" value="C:plasma membrane"/>
    <property type="evidence" value="ECO:0007669"/>
    <property type="project" value="UniProtKB-SubCell"/>
</dbReference>
<feature type="transmembrane region" description="Helical" evidence="7">
    <location>
        <begin position="23"/>
        <end position="45"/>
    </location>
</feature>
<dbReference type="EMBL" id="CP047652">
    <property type="protein sequence ID" value="QHI95998.1"/>
    <property type="molecule type" value="Genomic_DNA"/>
</dbReference>
<dbReference type="KEGG" id="bomb:GT348_06900"/>
<protein>
    <submittedName>
        <fullName evidence="9">MFS transporter</fullName>
    </submittedName>
</protein>
<feature type="transmembrane region" description="Helical" evidence="7">
    <location>
        <begin position="235"/>
        <end position="262"/>
    </location>
</feature>
<keyword evidence="2" id="KW-0813">Transport</keyword>
<dbReference type="Proteomes" id="UP000463975">
    <property type="component" value="Chromosome"/>
</dbReference>
<feature type="transmembrane region" description="Helical" evidence="7">
    <location>
        <begin position="268"/>
        <end position="286"/>
    </location>
</feature>
<feature type="transmembrane region" description="Helical" evidence="7">
    <location>
        <begin position="384"/>
        <end position="405"/>
    </location>
</feature>
<dbReference type="PANTHER" id="PTHR23517">
    <property type="entry name" value="RESISTANCE PROTEIN MDTM, PUTATIVE-RELATED-RELATED"/>
    <property type="match status" value="1"/>
</dbReference>
<organism evidence="9 10">
    <name type="scientific">Aristophania vespae</name>
    <dbReference type="NCBI Taxonomy" id="2697033"/>
    <lineage>
        <taxon>Bacteria</taxon>
        <taxon>Pseudomonadati</taxon>
        <taxon>Pseudomonadota</taxon>
        <taxon>Alphaproteobacteria</taxon>
        <taxon>Acetobacterales</taxon>
        <taxon>Acetobacteraceae</taxon>
        <taxon>Aristophania</taxon>
    </lineage>
</organism>
<dbReference type="Gene3D" id="1.20.1250.20">
    <property type="entry name" value="MFS general substrate transporter like domains"/>
    <property type="match status" value="1"/>
</dbReference>
<dbReference type="GO" id="GO:0022857">
    <property type="term" value="F:transmembrane transporter activity"/>
    <property type="evidence" value="ECO:0007669"/>
    <property type="project" value="InterPro"/>
</dbReference>
<keyword evidence="4 7" id="KW-0812">Transmembrane</keyword>
<evidence type="ECO:0000256" key="6">
    <source>
        <dbReference type="ARBA" id="ARBA00023136"/>
    </source>
</evidence>
<feature type="transmembrane region" description="Helical" evidence="7">
    <location>
        <begin position="298"/>
        <end position="318"/>
    </location>
</feature>
<accession>A0A6P1NEW6</accession>
<dbReference type="InterPro" id="IPR036259">
    <property type="entry name" value="MFS_trans_sf"/>
</dbReference>
<dbReference type="PROSITE" id="PS50850">
    <property type="entry name" value="MFS"/>
    <property type="match status" value="1"/>
</dbReference>
<keyword evidence="3" id="KW-1003">Cell membrane</keyword>
<keyword evidence="5 7" id="KW-1133">Transmembrane helix</keyword>
<feature type="domain" description="Major facilitator superfamily (MFS) profile" evidence="8">
    <location>
        <begin position="18"/>
        <end position="410"/>
    </location>
</feature>
<evidence type="ECO:0000256" key="5">
    <source>
        <dbReference type="ARBA" id="ARBA00022989"/>
    </source>
</evidence>
<gene>
    <name evidence="9" type="ORF">GT348_06900</name>
</gene>
<feature type="transmembrane region" description="Helical" evidence="7">
    <location>
        <begin position="324"/>
        <end position="345"/>
    </location>
</feature>
<evidence type="ECO:0000256" key="4">
    <source>
        <dbReference type="ARBA" id="ARBA00022692"/>
    </source>
</evidence>
<dbReference type="AlphaFoldDB" id="A0A6P1NEW6"/>
<evidence type="ECO:0000256" key="3">
    <source>
        <dbReference type="ARBA" id="ARBA00022475"/>
    </source>
</evidence>
<feature type="transmembrane region" description="Helical" evidence="7">
    <location>
        <begin position="51"/>
        <end position="74"/>
    </location>
</feature>
<dbReference type="InterPro" id="IPR020846">
    <property type="entry name" value="MFS_dom"/>
</dbReference>
<feature type="transmembrane region" description="Helical" evidence="7">
    <location>
        <begin position="119"/>
        <end position="139"/>
    </location>
</feature>
<feature type="transmembrane region" description="Helical" evidence="7">
    <location>
        <begin position="193"/>
        <end position="215"/>
    </location>
</feature>
<evidence type="ECO:0000256" key="1">
    <source>
        <dbReference type="ARBA" id="ARBA00004651"/>
    </source>
</evidence>
<evidence type="ECO:0000313" key="10">
    <source>
        <dbReference type="Proteomes" id="UP000463975"/>
    </source>
</evidence>
<keyword evidence="10" id="KW-1185">Reference proteome</keyword>
<evidence type="ECO:0000259" key="8">
    <source>
        <dbReference type="PROSITE" id="PS50850"/>
    </source>
</evidence>
<proteinExistence type="predicted"/>
<feature type="transmembrane region" description="Helical" evidence="7">
    <location>
        <begin position="86"/>
        <end position="107"/>
    </location>
</feature>
<dbReference type="Pfam" id="PF07690">
    <property type="entry name" value="MFS_1"/>
    <property type="match status" value="1"/>
</dbReference>
<evidence type="ECO:0000313" key="9">
    <source>
        <dbReference type="EMBL" id="QHI95998.1"/>
    </source>
</evidence>
<dbReference type="RefSeq" id="WP_160619071.1">
    <property type="nucleotide sequence ID" value="NZ_CP047652.1"/>
</dbReference>
<feature type="transmembrane region" description="Helical" evidence="7">
    <location>
        <begin position="357"/>
        <end position="378"/>
    </location>
</feature>
<evidence type="ECO:0000256" key="2">
    <source>
        <dbReference type="ARBA" id="ARBA00022448"/>
    </source>
</evidence>
<comment type="subcellular location">
    <subcellularLocation>
        <location evidence="1">Cell membrane</location>
        <topology evidence="1">Multi-pass membrane protein</topology>
    </subcellularLocation>
</comment>
<reference evidence="9 10" key="1">
    <citation type="submission" date="2020-01" db="EMBL/GenBank/DDBJ databases">
        <title>Genome sequencing of strain KACC 21507.</title>
        <authorList>
            <person name="Heo J."/>
            <person name="Kim S.-J."/>
            <person name="Kim J.-S."/>
            <person name="Hong S.-B."/>
            <person name="Kwon S.-W."/>
        </authorList>
    </citation>
    <scope>NUCLEOTIDE SEQUENCE [LARGE SCALE GENOMIC DNA]</scope>
    <source>
        <strain evidence="9 10">KACC 21507</strain>
    </source>
</reference>
<dbReference type="PANTHER" id="PTHR23517:SF13">
    <property type="entry name" value="MAJOR FACILITATOR SUPERFAMILY MFS_1"/>
    <property type="match status" value="1"/>
</dbReference>
<dbReference type="InterPro" id="IPR011701">
    <property type="entry name" value="MFS"/>
</dbReference>
<evidence type="ECO:0000256" key="7">
    <source>
        <dbReference type="SAM" id="Phobius"/>
    </source>
</evidence>
<dbReference type="InterPro" id="IPR050171">
    <property type="entry name" value="MFS_Transporters"/>
</dbReference>
<sequence length="419" mass="43690">MSAATNTEETLEGSPTAKVLPVVLFNLLVYFIIGLPNAVIGAIFVHETLGFSTAIAGMTLSLQYLGTFGTRLVAGQLVDRYGPKKILSYGLLATTISGAIMCVAALIPTLMSLTGSTRYIALGLALLSRIFLGWGESWTATSVTTWNIRRVGRTHTSVAISWNGVTSYGGIALGVTVGKYLSHFMPNIGLLPVGIASAALAFGGLALLIPFYTGVKPLPVQKGKQMSFFHALRKVLPYGAGLAAGSFAFGTISSFLALYFSANEWTHIGRAFGIFSAVFILGRLLFASQIDKRGGMLVAFISLVVSALAMAIFCAFHTELGATIGAALTGAGFSLLFPALGTMAVKTGGAEYSGILLAAYSVFTDLTIFVVGPLMGAIQVKAGWNAMFGVVGLLCLSGIALSTLLSRLPGSGIQPETKA</sequence>
<dbReference type="SUPFAM" id="SSF103473">
    <property type="entry name" value="MFS general substrate transporter"/>
    <property type="match status" value="1"/>
</dbReference>
<keyword evidence="6 7" id="KW-0472">Membrane</keyword>
<feature type="transmembrane region" description="Helical" evidence="7">
    <location>
        <begin position="160"/>
        <end position="181"/>
    </location>
</feature>